<gene>
    <name evidence="3" type="ORF">DA075_05710</name>
</gene>
<dbReference type="EMBL" id="CP028843">
    <property type="protein sequence ID" value="AWB20497.1"/>
    <property type="molecule type" value="Genomic_DNA"/>
</dbReference>
<dbReference type="Pfam" id="PF00795">
    <property type="entry name" value="CN_hydrolase"/>
    <property type="match status" value="1"/>
</dbReference>
<dbReference type="Gene3D" id="3.60.110.10">
    <property type="entry name" value="Carbon-nitrogen hydrolase"/>
    <property type="match status" value="1"/>
</dbReference>
<evidence type="ECO:0000313" key="3">
    <source>
        <dbReference type="EMBL" id="AWB20497.1"/>
    </source>
</evidence>
<reference evidence="3 4" key="1">
    <citation type="submission" date="2018-04" db="EMBL/GenBank/DDBJ databases">
        <title>Methylobacterium sp. PR1016A genome.</title>
        <authorList>
            <person name="Park W."/>
        </authorList>
    </citation>
    <scope>NUCLEOTIDE SEQUENCE [LARGE SCALE GENOMIC DNA]</scope>
    <source>
        <strain evidence="3 4">PR1016A</strain>
    </source>
</reference>
<dbReference type="PANTHER" id="PTHR43674:SF16">
    <property type="entry name" value="CARBON-NITROGEN FAMILY, PUTATIVE (AFU_ORTHOLOGUE AFUA_5G02350)-RELATED"/>
    <property type="match status" value="1"/>
</dbReference>
<dbReference type="GO" id="GO:0016811">
    <property type="term" value="F:hydrolase activity, acting on carbon-nitrogen (but not peptide) bonds, in linear amides"/>
    <property type="evidence" value="ECO:0007669"/>
    <property type="project" value="TreeGrafter"/>
</dbReference>
<name>A0A2R4WG25_9HYPH</name>
<proteinExistence type="predicted"/>
<evidence type="ECO:0000313" key="4">
    <source>
        <dbReference type="Proteomes" id="UP000244755"/>
    </source>
</evidence>
<dbReference type="PANTHER" id="PTHR43674">
    <property type="entry name" value="NITRILASE C965.09-RELATED"/>
    <property type="match status" value="1"/>
</dbReference>
<keyword evidence="4" id="KW-1185">Reference proteome</keyword>
<sequence>MTPPCRVAAIPVGPAGPDPDALWREVEAGISEAAAAGAGLAVLPELTILPFVAGEDPARWRHLAEPADGPTARRMAALARRHRLALVFGASLSEPGEALPLNAALLAQPDGSLVRIAAKHRLPPPLPGERFGEADHFQSGPAEGRAVRVGFPGGVSLRVAALVCYDRRYPEAWDAAAAGADLVAILVAGPAPQDPPGFFTAELAGHARRCRVAAVAAARHGTEHILGRPVRHDGDSLVVGPGGHLLAAWQPDAPAAVISPLVIDSLPASVRLSLPTA</sequence>
<evidence type="ECO:0000256" key="1">
    <source>
        <dbReference type="ARBA" id="ARBA00022801"/>
    </source>
</evidence>
<organism evidence="3 4">
    <name type="scientific">Methylobacterium currus</name>
    <dbReference type="NCBI Taxonomy" id="2051553"/>
    <lineage>
        <taxon>Bacteria</taxon>
        <taxon>Pseudomonadati</taxon>
        <taxon>Pseudomonadota</taxon>
        <taxon>Alphaproteobacteria</taxon>
        <taxon>Hyphomicrobiales</taxon>
        <taxon>Methylobacteriaceae</taxon>
        <taxon>Methylobacterium</taxon>
    </lineage>
</organism>
<dbReference type="InterPro" id="IPR003010">
    <property type="entry name" value="C-N_Hydrolase"/>
</dbReference>
<dbReference type="PROSITE" id="PS50263">
    <property type="entry name" value="CN_HYDROLASE"/>
    <property type="match status" value="1"/>
</dbReference>
<dbReference type="Proteomes" id="UP000244755">
    <property type="component" value="Chromosome 1"/>
</dbReference>
<dbReference type="InterPro" id="IPR036526">
    <property type="entry name" value="C-N_Hydrolase_sf"/>
</dbReference>
<dbReference type="OrthoDB" id="9811121at2"/>
<dbReference type="RefSeq" id="WP_099952401.1">
    <property type="nucleotide sequence ID" value="NZ_CP028843.1"/>
</dbReference>
<evidence type="ECO:0000259" key="2">
    <source>
        <dbReference type="PROSITE" id="PS50263"/>
    </source>
</evidence>
<dbReference type="AlphaFoldDB" id="A0A2R4WG25"/>
<keyword evidence="1 3" id="KW-0378">Hydrolase</keyword>
<protein>
    <submittedName>
        <fullName evidence="3">Carbon-nitrogen hydrolase family protein</fullName>
    </submittedName>
</protein>
<dbReference type="SUPFAM" id="SSF56317">
    <property type="entry name" value="Carbon-nitrogen hydrolase"/>
    <property type="match status" value="1"/>
</dbReference>
<accession>A0A2R4WG25</accession>
<dbReference type="KEGG" id="mee:DA075_05710"/>
<feature type="domain" description="CN hydrolase" evidence="2">
    <location>
        <begin position="5"/>
        <end position="272"/>
    </location>
</feature>
<dbReference type="InterPro" id="IPR050345">
    <property type="entry name" value="Aliph_Amidase/BUP"/>
</dbReference>